<gene>
    <name evidence="1" type="ORF">ABVK25_008771</name>
</gene>
<dbReference type="EMBL" id="JBHFEH010000040">
    <property type="protein sequence ID" value="KAL2051025.1"/>
    <property type="molecule type" value="Genomic_DNA"/>
</dbReference>
<proteinExistence type="predicted"/>
<evidence type="ECO:0000313" key="2">
    <source>
        <dbReference type="Proteomes" id="UP001590951"/>
    </source>
</evidence>
<organism evidence="1 2">
    <name type="scientific">Lepraria finkii</name>
    <dbReference type="NCBI Taxonomy" id="1340010"/>
    <lineage>
        <taxon>Eukaryota</taxon>
        <taxon>Fungi</taxon>
        <taxon>Dikarya</taxon>
        <taxon>Ascomycota</taxon>
        <taxon>Pezizomycotina</taxon>
        <taxon>Lecanoromycetes</taxon>
        <taxon>OSLEUM clade</taxon>
        <taxon>Lecanoromycetidae</taxon>
        <taxon>Lecanorales</taxon>
        <taxon>Lecanorineae</taxon>
        <taxon>Stereocaulaceae</taxon>
        <taxon>Lepraria</taxon>
    </lineage>
</organism>
<name>A0ABR4AZW3_9LECA</name>
<dbReference type="Proteomes" id="UP001590951">
    <property type="component" value="Unassembled WGS sequence"/>
</dbReference>
<reference evidence="1 2" key="1">
    <citation type="submission" date="2024-09" db="EMBL/GenBank/DDBJ databases">
        <title>Rethinking Asexuality: The Enigmatic Case of Functional Sexual Genes in Lepraria (Stereocaulaceae).</title>
        <authorList>
            <person name="Doellman M."/>
            <person name="Sun Y."/>
            <person name="Barcenas-Pena A."/>
            <person name="Lumbsch H.T."/>
            <person name="Grewe F."/>
        </authorList>
    </citation>
    <scope>NUCLEOTIDE SEQUENCE [LARGE SCALE GENOMIC DNA]</scope>
    <source>
        <strain evidence="1 2">Grewe 0041</strain>
    </source>
</reference>
<protein>
    <submittedName>
        <fullName evidence="1">Uncharacterized protein</fullName>
    </submittedName>
</protein>
<accession>A0ABR4AZW3</accession>
<comment type="caution">
    <text evidence="1">The sequence shown here is derived from an EMBL/GenBank/DDBJ whole genome shotgun (WGS) entry which is preliminary data.</text>
</comment>
<sequence length="165" mass="17992">MNTENEALGRQVMAAAAQARRRTDAQSIVDAAIQHARLQLGAIDTARNAGGMRSADADAAQADTLRTCLGRMERIAAAPENQLGGILHPPVATQPEPPREHQAHELLESLTAKGVRFYPDHEGRIIAHPASSITEHERQRLTELRVEITAQMRNDLFVIDPKVAA</sequence>
<evidence type="ECO:0000313" key="1">
    <source>
        <dbReference type="EMBL" id="KAL2051025.1"/>
    </source>
</evidence>
<keyword evidence="2" id="KW-1185">Reference proteome</keyword>